<dbReference type="AlphaFoldDB" id="A0A7K8Z5C9"/>
<dbReference type="PANTHER" id="PTHR21472:SF26">
    <property type="entry name" value="ENDONUCLEASE DOMAIN CONTAINING 1"/>
    <property type="match status" value="1"/>
</dbReference>
<proteinExistence type="predicted"/>
<evidence type="ECO:0000313" key="5">
    <source>
        <dbReference type="Proteomes" id="UP000558958"/>
    </source>
</evidence>
<feature type="non-terminal residue" evidence="4">
    <location>
        <position position="1"/>
    </location>
</feature>
<dbReference type="GO" id="GO:0003676">
    <property type="term" value="F:nucleic acid binding"/>
    <property type="evidence" value="ECO:0007669"/>
    <property type="project" value="InterPro"/>
</dbReference>
<dbReference type="InterPro" id="IPR044929">
    <property type="entry name" value="DNA/RNA_non-sp_Endonuclease_sf"/>
</dbReference>
<dbReference type="InterPro" id="IPR044925">
    <property type="entry name" value="His-Me_finger_sf"/>
</dbReference>
<dbReference type="PANTHER" id="PTHR21472">
    <property type="entry name" value="ENDONUCLEASE DOMAIN-CONTAINING 1 PROTEIN ENDOD1"/>
    <property type="match status" value="1"/>
</dbReference>
<dbReference type="SMART" id="SM00892">
    <property type="entry name" value="Endonuclease_NS"/>
    <property type="match status" value="1"/>
</dbReference>
<dbReference type="Proteomes" id="UP000558958">
    <property type="component" value="Unassembled WGS sequence"/>
</dbReference>
<evidence type="ECO:0000313" key="4">
    <source>
        <dbReference type="EMBL" id="NXG10543.1"/>
    </source>
</evidence>
<feature type="chain" id="PRO_5029830207" evidence="1">
    <location>
        <begin position="17"/>
        <end position="270"/>
    </location>
</feature>
<dbReference type="Pfam" id="PF01223">
    <property type="entry name" value="Endonuclease_NS"/>
    <property type="match status" value="1"/>
</dbReference>
<organism evidence="4 5">
    <name type="scientific">Sakesphorus luctuosus</name>
    <dbReference type="NCBI Taxonomy" id="419690"/>
    <lineage>
        <taxon>Eukaryota</taxon>
        <taxon>Metazoa</taxon>
        <taxon>Chordata</taxon>
        <taxon>Craniata</taxon>
        <taxon>Vertebrata</taxon>
        <taxon>Euteleostomi</taxon>
        <taxon>Archelosauria</taxon>
        <taxon>Archosauria</taxon>
        <taxon>Dinosauria</taxon>
        <taxon>Saurischia</taxon>
        <taxon>Theropoda</taxon>
        <taxon>Coelurosauria</taxon>
        <taxon>Aves</taxon>
        <taxon>Neognathae</taxon>
        <taxon>Neoaves</taxon>
        <taxon>Telluraves</taxon>
        <taxon>Australaves</taxon>
        <taxon>Passeriformes</taxon>
        <taxon>Thamnophilidae</taxon>
        <taxon>Sakesphorus</taxon>
    </lineage>
</organism>
<dbReference type="InterPro" id="IPR039015">
    <property type="entry name" value="ENDOD1"/>
</dbReference>
<dbReference type="EMBL" id="VWZD01011587">
    <property type="protein sequence ID" value="NXG10543.1"/>
    <property type="molecule type" value="Genomic_DNA"/>
</dbReference>
<dbReference type="Gene3D" id="3.40.570.10">
    <property type="entry name" value="Extracellular Endonuclease, subunit A"/>
    <property type="match status" value="1"/>
</dbReference>
<keyword evidence="5" id="KW-1185">Reference proteome</keyword>
<gene>
    <name evidence="4" type="primary">Endod1_3</name>
    <name evidence="4" type="ORF">SAKLUC_R14874</name>
</gene>
<keyword evidence="1" id="KW-0732">Signal</keyword>
<feature type="signal peptide" evidence="1">
    <location>
        <begin position="1"/>
        <end position="16"/>
    </location>
</feature>
<feature type="non-terminal residue" evidence="4">
    <location>
        <position position="270"/>
    </location>
</feature>
<feature type="domain" description="DNA/RNA non-specific endonuclease/pyrophosphatase/phosphodiesterase" evidence="3">
    <location>
        <begin position="54"/>
        <end position="265"/>
    </location>
</feature>
<dbReference type="GO" id="GO:0016787">
    <property type="term" value="F:hydrolase activity"/>
    <property type="evidence" value="ECO:0007669"/>
    <property type="project" value="InterPro"/>
</dbReference>
<protein>
    <submittedName>
        <fullName evidence="4">ENDD1 protein</fullName>
    </submittedName>
</protein>
<dbReference type="GO" id="GO:0046872">
    <property type="term" value="F:metal ion binding"/>
    <property type="evidence" value="ECO:0007669"/>
    <property type="project" value="InterPro"/>
</dbReference>
<dbReference type="SMART" id="SM00477">
    <property type="entry name" value="NUC"/>
    <property type="match status" value="1"/>
</dbReference>
<comment type="caution">
    <text evidence="4">The sequence shown here is derived from an EMBL/GenBank/DDBJ whole genome shotgun (WGS) entry which is preliminary data.</text>
</comment>
<sequence length="270" mass="31206">LLLLQVWVSCLWLGHSELVPSFPCSYCPFFFWNTPPNNALEPENPAWICQRYKNRYHFATLYDRDLRIPVYSAYVYQPRPGSRPTVPWMLEPQLINQTYSKDMETEEDLMEKYKVSKEQIKQSQAVDEDYSNLTDLDRGHLNPSGHQNNPNSRIATFTLTNIVPQNRELNQGTWRNYEEQIMAQYNQFCKLTFVIVGAVPGNTYTAGGRVNVPSHIWSAACCRTTTHMKTWAAIARNDENLVQILTVGELEARLGPLYKRGPVLLFHKNC</sequence>
<dbReference type="InterPro" id="IPR001604">
    <property type="entry name" value="Endo_G_ENPP1-like_dom"/>
</dbReference>
<evidence type="ECO:0000259" key="2">
    <source>
        <dbReference type="SMART" id="SM00477"/>
    </source>
</evidence>
<reference evidence="4 5" key="1">
    <citation type="submission" date="2019-09" db="EMBL/GenBank/DDBJ databases">
        <title>Bird 10,000 Genomes (B10K) Project - Family phase.</title>
        <authorList>
            <person name="Zhang G."/>
        </authorList>
    </citation>
    <scope>NUCLEOTIDE SEQUENCE [LARGE SCALE GENOMIC DNA]</scope>
    <source>
        <strain evidence="4">B10K-DU-001-06</strain>
        <tissue evidence="4">Muscle</tissue>
    </source>
</reference>
<name>A0A7K8Z5C9_9PASS</name>
<dbReference type="SUPFAM" id="SSF54060">
    <property type="entry name" value="His-Me finger endonucleases"/>
    <property type="match status" value="1"/>
</dbReference>
<evidence type="ECO:0000256" key="1">
    <source>
        <dbReference type="SAM" id="SignalP"/>
    </source>
</evidence>
<dbReference type="InterPro" id="IPR020821">
    <property type="entry name" value="ENPP1-3/EXOG-like_nuc-like"/>
</dbReference>
<feature type="domain" description="ENPP1-3/EXOG-like endonuclease/phosphodiesterase" evidence="2">
    <location>
        <begin position="55"/>
        <end position="265"/>
    </location>
</feature>
<evidence type="ECO:0000259" key="3">
    <source>
        <dbReference type="SMART" id="SM00892"/>
    </source>
</evidence>
<accession>A0A7K8Z5C9</accession>